<feature type="transmembrane region" description="Helical" evidence="1">
    <location>
        <begin position="67"/>
        <end position="90"/>
    </location>
</feature>
<proteinExistence type="predicted"/>
<organism evidence="2 3">
    <name type="scientific">Elizabethkingia occulta</name>
    <dbReference type="NCBI Taxonomy" id="1867263"/>
    <lineage>
        <taxon>Bacteria</taxon>
        <taxon>Pseudomonadati</taxon>
        <taxon>Bacteroidota</taxon>
        <taxon>Flavobacteriia</taxon>
        <taxon>Flavobacteriales</taxon>
        <taxon>Weeksellaceae</taxon>
        <taxon>Elizabethkingia</taxon>
    </lineage>
</organism>
<dbReference type="AlphaFoldDB" id="A0A1T3MCN9"/>
<dbReference type="RefSeq" id="WP_078772778.1">
    <property type="nucleotide sequence ID" value="NZ_CBCSBR010000004.1"/>
</dbReference>
<dbReference type="EMBL" id="MAHX01000018">
    <property type="protein sequence ID" value="OPC62060.1"/>
    <property type="molecule type" value="Genomic_DNA"/>
</dbReference>
<keyword evidence="1" id="KW-0812">Transmembrane</keyword>
<sequence length="162" mass="18224">MQLIFYAILVGAGATIFMDVYAVIVKKLFNIPSLDYRLVGRWIGNFKNGIFSHQNIMQTKPIPHEKLIGWMAHYGIGIGFAFVLLLIWGVNWLEHPSLFPAILIGISTTLAPFFMMQPAFGFGIAASKMPDPRIARIRSLWIHFIYGIGLYVSALLISILIK</sequence>
<keyword evidence="1" id="KW-1133">Transmembrane helix</keyword>
<gene>
    <name evidence="2" type="ORF">BAZ10_09355</name>
</gene>
<name>A0A1T3MCN9_9FLAO</name>
<dbReference type="InterPro" id="IPR021329">
    <property type="entry name" value="DUF2938"/>
</dbReference>
<evidence type="ECO:0000256" key="1">
    <source>
        <dbReference type="SAM" id="Phobius"/>
    </source>
</evidence>
<feature type="transmembrane region" description="Helical" evidence="1">
    <location>
        <begin position="6"/>
        <end position="24"/>
    </location>
</feature>
<feature type="transmembrane region" description="Helical" evidence="1">
    <location>
        <begin position="139"/>
        <end position="161"/>
    </location>
</feature>
<keyword evidence="3" id="KW-1185">Reference proteome</keyword>
<dbReference type="Proteomes" id="UP000190813">
    <property type="component" value="Unassembled WGS sequence"/>
</dbReference>
<evidence type="ECO:0008006" key="4">
    <source>
        <dbReference type="Google" id="ProtNLM"/>
    </source>
</evidence>
<protein>
    <recommendedName>
        <fullName evidence="4">DUF2938 domain-containing protein</fullName>
    </recommendedName>
</protein>
<evidence type="ECO:0000313" key="2">
    <source>
        <dbReference type="EMBL" id="OPC62060.1"/>
    </source>
</evidence>
<comment type="caution">
    <text evidence="2">The sequence shown here is derived from an EMBL/GenBank/DDBJ whole genome shotgun (WGS) entry which is preliminary data.</text>
</comment>
<dbReference type="Pfam" id="PF11158">
    <property type="entry name" value="DUF2938"/>
    <property type="match status" value="1"/>
</dbReference>
<accession>A0A1T3MCN9</accession>
<keyword evidence="1" id="KW-0472">Membrane</keyword>
<evidence type="ECO:0000313" key="3">
    <source>
        <dbReference type="Proteomes" id="UP000190813"/>
    </source>
</evidence>
<feature type="transmembrane region" description="Helical" evidence="1">
    <location>
        <begin position="102"/>
        <end position="127"/>
    </location>
</feature>
<reference evidence="2 3" key="1">
    <citation type="submission" date="2016-06" db="EMBL/GenBank/DDBJ databases">
        <title>Revisiting the taxonomy of the Elizabethkingia Genus based on Whole-Genome Sequencing, Optical Mapping, and MALDI-TOF.</title>
        <authorList>
            <person name="Nicholson A.C."/>
        </authorList>
    </citation>
    <scope>NUCLEOTIDE SEQUENCE [LARGE SCALE GENOMIC DNA]</scope>
    <source>
        <strain evidence="2 3">G4070</strain>
    </source>
</reference>